<comment type="caution">
    <text evidence="1">The sequence shown here is derived from an EMBL/GenBank/DDBJ whole genome shotgun (WGS) entry which is preliminary data.</text>
</comment>
<dbReference type="Proteomes" id="UP000265520">
    <property type="component" value="Unassembled WGS sequence"/>
</dbReference>
<keyword evidence="2" id="KW-1185">Reference proteome</keyword>
<evidence type="ECO:0000313" key="2">
    <source>
        <dbReference type="Proteomes" id="UP000265520"/>
    </source>
</evidence>
<name>A0A392MSV9_9FABA</name>
<dbReference type="AlphaFoldDB" id="A0A392MSV9"/>
<protein>
    <submittedName>
        <fullName evidence="1">TIR-NBS-LRR RCT1 resistance protein</fullName>
    </submittedName>
</protein>
<proteinExistence type="predicted"/>
<dbReference type="EMBL" id="LXQA010018127">
    <property type="protein sequence ID" value="MCH90352.1"/>
    <property type="molecule type" value="Genomic_DNA"/>
</dbReference>
<organism evidence="1 2">
    <name type="scientific">Trifolium medium</name>
    <dbReference type="NCBI Taxonomy" id="97028"/>
    <lineage>
        <taxon>Eukaryota</taxon>
        <taxon>Viridiplantae</taxon>
        <taxon>Streptophyta</taxon>
        <taxon>Embryophyta</taxon>
        <taxon>Tracheophyta</taxon>
        <taxon>Spermatophyta</taxon>
        <taxon>Magnoliopsida</taxon>
        <taxon>eudicotyledons</taxon>
        <taxon>Gunneridae</taxon>
        <taxon>Pentapetalae</taxon>
        <taxon>rosids</taxon>
        <taxon>fabids</taxon>
        <taxon>Fabales</taxon>
        <taxon>Fabaceae</taxon>
        <taxon>Papilionoideae</taxon>
        <taxon>50 kb inversion clade</taxon>
        <taxon>NPAAA clade</taxon>
        <taxon>Hologalegina</taxon>
        <taxon>IRL clade</taxon>
        <taxon>Trifolieae</taxon>
        <taxon>Trifolium</taxon>
    </lineage>
</organism>
<gene>
    <name evidence="1" type="ORF">A2U01_0011266</name>
</gene>
<sequence length="92" mass="10286">MVVLGEGVIVEKTVLSLLYDEAINKGMEHCNAVDEDDVIVSSHDNMNVDNSVTGRHHDVNIIEDKHLHAMDKNSGDDAMASNKKCACCFWWR</sequence>
<accession>A0A392MSV9</accession>
<evidence type="ECO:0000313" key="1">
    <source>
        <dbReference type="EMBL" id="MCH90352.1"/>
    </source>
</evidence>
<reference evidence="1 2" key="1">
    <citation type="journal article" date="2018" name="Front. Plant Sci.">
        <title>Red Clover (Trifolium pratense) and Zigzag Clover (T. medium) - A Picture of Genomic Similarities and Differences.</title>
        <authorList>
            <person name="Dluhosova J."/>
            <person name="Istvanek J."/>
            <person name="Nedelnik J."/>
            <person name="Repkova J."/>
        </authorList>
    </citation>
    <scope>NUCLEOTIDE SEQUENCE [LARGE SCALE GENOMIC DNA]</scope>
    <source>
        <strain evidence="2">cv. 10/8</strain>
        <tissue evidence="1">Leaf</tissue>
    </source>
</reference>